<dbReference type="AlphaFoldDB" id="A0A2X4TKH6"/>
<organism evidence="2 3">
    <name type="scientific">Salmonella enterica subsp. arizonae</name>
    <dbReference type="NCBI Taxonomy" id="59203"/>
    <lineage>
        <taxon>Bacteria</taxon>
        <taxon>Pseudomonadati</taxon>
        <taxon>Pseudomonadota</taxon>
        <taxon>Gammaproteobacteria</taxon>
        <taxon>Enterobacterales</taxon>
        <taxon>Enterobacteriaceae</taxon>
        <taxon>Salmonella</taxon>
    </lineage>
</organism>
<name>A0A2X4TKH6_SALER</name>
<reference evidence="2 3" key="1">
    <citation type="submission" date="2018-06" db="EMBL/GenBank/DDBJ databases">
        <authorList>
            <consortium name="Pathogen Informatics"/>
            <person name="Doyle S."/>
        </authorList>
    </citation>
    <scope>NUCLEOTIDE SEQUENCE [LARGE SCALE GENOMIC DNA]</scope>
    <source>
        <strain evidence="2 3">NCTC7307</strain>
    </source>
</reference>
<keyword evidence="1" id="KW-0472">Membrane</keyword>
<evidence type="ECO:0000313" key="3">
    <source>
        <dbReference type="Proteomes" id="UP000248731"/>
    </source>
</evidence>
<dbReference type="EMBL" id="LS483466">
    <property type="protein sequence ID" value="SQI22928.1"/>
    <property type="molecule type" value="Genomic_DNA"/>
</dbReference>
<feature type="transmembrane region" description="Helical" evidence="1">
    <location>
        <begin position="137"/>
        <end position="157"/>
    </location>
</feature>
<keyword evidence="1" id="KW-1133">Transmembrane helix</keyword>
<sequence>MTECPDSRRQLWSMAFGFFMPSLDTIIVNTALPSMAKLAIGMAVLALNGSKSMGISPQVLAALAAGGAAAILLYLFHAKNQARYLACDCSARPRFHWGYRTVLLGVSAAVCSRLSRRFFCKLVLVFIGVDSSATHHVFMYTWPCMAVTIALPAIIFARLPNDTQQNMVISRRKRSL</sequence>
<evidence type="ECO:0000313" key="2">
    <source>
        <dbReference type="EMBL" id="SQI22928.1"/>
    </source>
</evidence>
<gene>
    <name evidence="2" type="primary">yegB</name>
    <name evidence="2" type="ORF">NCTC7307_02069</name>
</gene>
<evidence type="ECO:0000256" key="1">
    <source>
        <dbReference type="SAM" id="Phobius"/>
    </source>
</evidence>
<feature type="transmembrane region" description="Helical" evidence="1">
    <location>
        <begin position="59"/>
        <end position="77"/>
    </location>
</feature>
<proteinExistence type="predicted"/>
<feature type="transmembrane region" description="Helical" evidence="1">
    <location>
        <begin position="97"/>
        <end position="116"/>
    </location>
</feature>
<keyword evidence="3" id="KW-1185">Reference proteome</keyword>
<dbReference type="Proteomes" id="UP000248731">
    <property type="component" value="Chromosome 1"/>
</dbReference>
<keyword evidence="1" id="KW-0812">Transmembrane</keyword>
<protein>
    <submittedName>
        <fullName evidence="2">Transporter protein</fullName>
    </submittedName>
</protein>
<accession>A0A2X4TKH6</accession>